<dbReference type="PANTHER" id="PTHR10075:SF100">
    <property type="entry name" value="FASCICLIN-2"/>
    <property type="match status" value="1"/>
</dbReference>
<feature type="domain" description="Ig-like" evidence="4">
    <location>
        <begin position="277"/>
        <end position="364"/>
    </location>
</feature>
<dbReference type="GO" id="GO:0070593">
    <property type="term" value="P:dendrite self-avoidance"/>
    <property type="evidence" value="ECO:0007669"/>
    <property type="project" value="TreeGrafter"/>
</dbReference>
<dbReference type="InterPro" id="IPR013098">
    <property type="entry name" value="Ig_I-set"/>
</dbReference>
<dbReference type="GO" id="GO:0007411">
    <property type="term" value="P:axon guidance"/>
    <property type="evidence" value="ECO:0007669"/>
    <property type="project" value="TreeGrafter"/>
</dbReference>
<feature type="domain" description="Ig-like" evidence="4">
    <location>
        <begin position="91"/>
        <end position="177"/>
    </location>
</feature>
<dbReference type="GO" id="GO:0005886">
    <property type="term" value="C:plasma membrane"/>
    <property type="evidence" value="ECO:0007669"/>
    <property type="project" value="TreeGrafter"/>
</dbReference>
<feature type="domain" description="Ig-like" evidence="4">
    <location>
        <begin position="1396"/>
        <end position="1493"/>
    </location>
</feature>
<feature type="domain" description="Ig-like" evidence="4">
    <location>
        <begin position="1212"/>
        <end position="1293"/>
    </location>
</feature>
<feature type="domain" description="Ig-like" evidence="4">
    <location>
        <begin position="1549"/>
        <end position="1599"/>
    </location>
</feature>
<dbReference type="Pfam" id="PF13895">
    <property type="entry name" value="Ig_2"/>
    <property type="match status" value="1"/>
</dbReference>
<dbReference type="InterPro" id="IPR013783">
    <property type="entry name" value="Ig-like_fold"/>
</dbReference>
<dbReference type="Gene3D" id="2.60.40.10">
    <property type="entry name" value="Immunoglobulins"/>
    <property type="match status" value="17"/>
</dbReference>
<proteinExistence type="predicted"/>
<feature type="domain" description="Ig-like" evidence="4">
    <location>
        <begin position="1300"/>
        <end position="1395"/>
    </location>
</feature>
<dbReference type="SUPFAM" id="SSF48726">
    <property type="entry name" value="Immunoglobulin"/>
    <property type="match status" value="17"/>
</dbReference>
<dbReference type="InterPro" id="IPR003599">
    <property type="entry name" value="Ig_sub"/>
</dbReference>
<gene>
    <name evidence="5" type="ORF">DdX_03557</name>
</gene>
<dbReference type="SMART" id="SM00409">
    <property type="entry name" value="IG"/>
    <property type="match status" value="15"/>
</dbReference>
<feature type="domain" description="Ig-like" evidence="4">
    <location>
        <begin position="544"/>
        <end position="630"/>
    </location>
</feature>
<feature type="domain" description="Ig-like" evidence="4">
    <location>
        <begin position="184"/>
        <end position="272"/>
    </location>
</feature>
<sequence>MVELSKTACLMGGVEITSHRYCSQGTGCFTIRKWIEPDGKLLDEDFAYFINDNQQLHIEEVDERHVGRYSCVAENIPGRVEKDMLISLLKPPVMLEQTKSVEVQENETITLTCPVESTDESTQFEWSKHGMPVTQSSNLQMSSSGKLLHIMRSQTSDSGSYVCVASNEAGEDDATFDLFVLVPPSIKGPSFHQMESILNHTVQLQCVTNAIPEPDIEWFRDGQKIFSGLNAIDILKNGSVLRIIGIQTEHEGRYTCVATNKVGRAEADTFVQVIEKPRIETPSPELRVVEGRQQRLECTVMGIPPPKVEWWRNGEPMEKQKHHFSSSGNTHWIHFRNVQLSDAGRYTCIATNQGGETRQNIALNVLVPPSIADGERIMRVAEAGQLALDCVTKGHPTPEIVWKKEGIIVNATLKTRLLIVNITSDDNGRYTCEAKNEAGLATVDYVVEVLIKPRMKVHVADLRVIEGERAKLECEADGYPEPSIKWMRGGRPITDMANFILSPGGETLMILKTKRSDGGVYSCVVTNSAGEIEAPFTVTVLTAPHIEQTIDQNPRVINNNSVVLDCPVLGYPEPEVIWLKDNEPVTYDLNFVKDGKNNLKIHRIAVSNKGRYTCQAKNEVGSLNTDYQLEVLAPPKFGAEGQRIFEVVEGEPATVICPVEAVPLPNIEWLRGINPIHGSDNVRISSDAKKVTIMRTTLHDGGKYTCKATNIAGSTDIDLILKVLVPPHIDKSNLINNPLGIFGKEIFLECPASGIPQPTIIWTRDGIPINFENSEEGKYSLLQGNQSFSIAKIDASDQGRYTCEVHNKGGRTSEQFSVEVLVPPQMEETEQQKLTKREGDALTLICPIKGEMLESNSELRVTWAKDGRPLESIGSPNYEITNDGRRLQLIGSSISDAGQYKCVASNRAGEAHVKFNVDILSKPVIDGSRNEPEPHIILGHPITLWCPASGNPLPKIRWYRNGIEIGQQPNHQNYRILDQGQGIEISKSADEDDGIWTCEAENAAGTSQLEIPLDVWVEPTVKVHALDNNPIKPVGSSITLFCNVSGNPTPVITWMLNDQILIPSADGTRISLSGYRLDIPRLQTEDAGDYYCIAQNEVGNTKDAIAVDILVPPLIDRDTVELNPHLPLGRTLTLFCDAKGEPTPILSWYINDTLIEDSASNNYRQNVVFGENHKFIQVPNVSLSNKGVYRCEATNSAGTDELVYKVDIFQSPTIYKGGTEQVTEGKVAILECNASGEPPPLVTWQRNGVRVETGLRYVVDDRVLKIIDTRSSDSGIYVCVATNEAGTDQQAFTLEVLIAPKLVSTSANSTVALNGNTSLRCAARGYPIPKVLWSVDDDQKPINEALVEGVEYVTDDNGAVLHLMNLKHRGNRMFNCAVVNDAGMDEIMYSVRTIAPPLITKDGVKVQNVTESETVKITCDVGHKENDYSSAGADEDETTWQKDGTTFEPDHSIQISLDQKELTFFTVQLHHAGNYSCTVKNFAGVASQYIQLNVGADVASEGDIVSGEMKRTAFFSDISPDKAGVYTCKAENWAGVDYMTVDLVVLIPPEIIPDKLNISVNLGETIVLPCNASGIPEPVVSWVKAPHMEIFGNEDSEFI</sequence>
<name>A0AAD4RBC0_9BILA</name>
<dbReference type="InterPro" id="IPR003598">
    <property type="entry name" value="Ig_sub2"/>
</dbReference>
<feature type="domain" description="Ig-like" evidence="4">
    <location>
        <begin position="923"/>
        <end position="1014"/>
    </location>
</feature>
<organism evidence="5 6">
    <name type="scientific">Ditylenchus destructor</name>
    <dbReference type="NCBI Taxonomy" id="166010"/>
    <lineage>
        <taxon>Eukaryota</taxon>
        <taxon>Metazoa</taxon>
        <taxon>Ecdysozoa</taxon>
        <taxon>Nematoda</taxon>
        <taxon>Chromadorea</taxon>
        <taxon>Rhabditida</taxon>
        <taxon>Tylenchina</taxon>
        <taxon>Tylenchomorpha</taxon>
        <taxon>Sphaerularioidea</taxon>
        <taxon>Anguinidae</taxon>
        <taxon>Anguininae</taxon>
        <taxon>Ditylenchus</taxon>
    </lineage>
</organism>
<feature type="domain" description="Ig-like" evidence="4">
    <location>
        <begin position="369"/>
        <end position="448"/>
    </location>
</feature>
<dbReference type="GO" id="GO:0030424">
    <property type="term" value="C:axon"/>
    <property type="evidence" value="ECO:0007669"/>
    <property type="project" value="TreeGrafter"/>
</dbReference>
<feature type="domain" description="Ig-like" evidence="4">
    <location>
        <begin position="635"/>
        <end position="718"/>
    </location>
</feature>
<feature type="domain" description="Ig-like" evidence="4">
    <location>
        <begin position="727"/>
        <end position="819"/>
    </location>
</feature>
<evidence type="ECO:0000256" key="3">
    <source>
        <dbReference type="ARBA" id="ARBA00023319"/>
    </source>
</evidence>
<protein>
    <submittedName>
        <fullName evidence="5">Immunoglobulin i-set domain-containing protein</fullName>
    </submittedName>
</protein>
<dbReference type="SMART" id="SM00408">
    <property type="entry name" value="IGc2"/>
    <property type="match status" value="15"/>
</dbReference>
<keyword evidence="1" id="KW-0677">Repeat</keyword>
<reference evidence="5" key="1">
    <citation type="submission" date="2022-01" db="EMBL/GenBank/DDBJ databases">
        <title>Genome Sequence Resource for Two Populations of Ditylenchus destructor, the Migratory Endoparasitic Phytonematode.</title>
        <authorList>
            <person name="Zhang H."/>
            <person name="Lin R."/>
            <person name="Xie B."/>
        </authorList>
    </citation>
    <scope>NUCLEOTIDE SEQUENCE</scope>
    <source>
        <strain evidence="5">BazhouSP</strain>
    </source>
</reference>
<evidence type="ECO:0000313" key="6">
    <source>
        <dbReference type="Proteomes" id="UP001201812"/>
    </source>
</evidence>
<dbReference type="EMBL" id="JAKKPZ010000003">
    <property type="protein sequence ID" value="KAI1723399.1"/>
    <property type="molecule type" value="Genomic_DNA"/>
</dbReference>
<keyword evidence="6" id="KW-1185">Reference proteome</keyword>
<feature type="domain" description="Ig-like" evidence="4">
    <location>
        <begin position="453"/>
        <end position="539"/>
    </location>
</feature>
<accession>A0AAD4RBC0</accession>
<feature type="domain" description="Ig-like" evidence="4">
    <location>
        <begin position="824"/>
        <end position="918"/>
    </location>
</feature>
<feature type="domain" description="Ig-like" evidence="4">
    <location>
        <begin position="1112"/>
        <end position="1207"/>
    </location>
</feature>
<feature type="domain" description="Ig-like" evidence="4">
    <location>
        <begin position="1019"/>
        <end position="1108"/>
    </location>
</feature>
<comment type="caution">
    <text evidence="5">The sequence shown here is derived from an EMBL/GenBank/DDBJ whole genome shotgun (WGS) entry which is preliminary data.</text>
</comment>
<dbReference type="FunFam" id="2.60.40.10:FF:000503">
    <property type="entry name" value="Hemicentin 1"/>
    <property type="match status" value="6"/>
</dbReference>
<dbReference type="CDD" id="cd00096">
    <property type="entry name" value="Ig"/>
    <property type="match status" value="3"/>
</dbReference>
<dbReference type="InterPro" id="IPR036179">
    <property type="entry name" value="Ig-like_dom_sf"/>
</dbReference>
<dbReference type="InterPro" id="IPR007110">
    <property type="entry name" value="Ig-like_dom"/>
</dbReference>
<keyword evidence="2" id="KW-1015">Disulfide bond</keyword>
<evidence type="ECO:0000259" key="4">
    <source>
        <dbReference type="PROSITE" id="PS50835"/>
    </source>
</evidence>
<dbReference type="PANTHER" id="PTHR10075">
    <property type="entry name" value="BASIGIN RELATED"/>
    <property type="match status" value="1"/>
</dbReference>
<dbReference type="GO" id="GO:0098632">
    <property type="term" value="F:cell-cell adhesion mediator activity"/>
    <property type="evidence" value="ECO:0007669"/>
    <property type="project" value="TreeGrafter"/>
</dbReference>
<dbReference type="Proteomes" id="UP001201812">
    <property type="component" value="Unassembled WGS sequence"/>
</dbReference>
<evidence type="ECO:0000256" key="2">
    <source>
        <dbReference type="ARBA" id="ARBA00023157"/>
    </source>
</evidence>
<dbReference type="GO" id="GO:0007156">
    <property type="term" value="P:homophilic cell adhesion via plasma membrane adhesion molecules"/>
    <property type="evidence" value="ECO:0007669"/>
    <property type="project" value="TreeGrafter"/>
</dbReference>
<dbReference type="PROSITE" id="PS50835">
    <property type="entry name" value="IG_LIKE"/>
    <property type="match status" value="16"/>
</dbReference>
<dbReference type="Pfam" id="PF13927">
    <property type="entry name" value="Ig_3"/>
    <property type="match status" value="1"/>
</dbReference>
<dbReference type="Pfam" id="PF07679">
    <property type="entry name" value="I-set"/>
    <property type="match status" value="12"/>
</dbReference>
<evidence type="ECO:0000313" key="5">
    <source>
        <dbReference type="EMBL" id="KAI1723399.1"/>
    </source>
</evidence>
<evidence type="ECO:0000256" key="1">
    <source>
        <dbReference type="ARBA" id="ARBA00022737"/>
    </source>
</evidence>
<keyword evidence="3" id="KW-0393">Immunoglobulin domain</keyword>
<dbReference type="FunFam" id="2.60.40.10:FF:000032">
    <property type="entry name" value="palladin isoform X1"/>
    <property type="match status" value="2"/>
</dbReference>